<keyword evidence="2" id="KW-0805">Transcription regulation</keyword>
<reference evidence="7" key="1">
    <citation type="submission" date="2019-04" db="EMBL/GenBank/DDBJ databases">
        <title>Genome sequence of Pseudomonas putida 1290, an auxin catabolizing strain.</title>
        <authorList>
            <person name="Laird T.S."/>
            <person name="Leveau J.H.J."/>
        </authorList>
    </citation>
    <scope>NUCLEOTIDE SEQUENCE [LARGE SCALE GENOMIC DNA]</scope>
    <source>
        <strain evidence="7">1290</strain>
    </source>
</reference>
<evidence type="ECO:0000256" key="3">
    <source>
        <dbReference type="ARBA" id="ARBA00023125"/>
    </source>
</evidence>
<evidence type="ECO:0000313" key="6">
    <source>
        <dbReference type="EMBL" id="QCI13109.1"/>
    </source>
</evidence>
<dbReference type="InterPro" id="IPR005119">
    <property type="entry name" value="LysR_subst-bd"/>
</dbReference>
<gene>
    <name evidence="6" type="ORF">E6B08_17790</name>
</gene>
<feature type="domain" description="HTH lysR-type" evidence="5">
    <location>
        <begin position="1"/>
        <end position="58"/>
    </location>
</feature>
<dbReference type="Proteomes" id="UP000298551">
    <property type="component" value="Chromosome"/>
</dbReference>
<dbReference type="PANTHER" id="PTHR30346:SF17">
    <property type="entry name" value="LYSR FAMILY TRANSCRIPTIONAL REGULATOR"/>
    <property type="match status" value="1"/>
</dbReference>
<evidence type="ECO:0000256" key="2">
    <source>
        <dbReference type="ARBA" id="ARBA00023015"/>
    </source>
</evidence>
<keyword evidence="3" id="KW-0238">DNA-binding</keyword>
<dbReference type="AlphaFoldDB" id="A0A4D6XBA0"/>
<dbReference type="SUPFAM" id="SSF53850">
    <property type="entry name" value="Periplasmic binding protein-like II"/>
    <property type="match status" value="1"/>
</dbReference>
<dbReference type="FunFam" id="1.10.10.10:FF:000001">
    <property type="entry name" value="LysR family transcriptional regulator"/>
    <property type="match status" value="1"/>
</dbReference>
<evidence type="ECO:0000256" key="1">
    <source>
        <dbReference type="ARBA" id="ARBA00009437"/>
    </source>
</evidence>
<dbReference type="PANTHER" id="PTHR30346">
    <property type="entry name" value="TRANSCRIPTIONAL DUAL REGULATOR HCAR-RELATED"/>
    <property type="match status" value="1"/>
</dbReference>
<dbReference type="SUPFAM" id="SSF46785">
    <property type="entry name" value="Winged helix' DNA-binding domain"/>
    <property type="match status" value="1"/>
</dbReference>
<sequence length="294" mass="32593">MELRHLRYFVAVAEELSFTRAAERLHISQSPLSRRIQDLEGDIGALLFDRSGSRLELTPAGHEFLRQTVVVLDQVQRATESARLLAEGHAGTIRIGYMAAALYTDAALGLFKLFQQQFPKVRFSFMLMPHAQQFEALADGRLDLGLVYGGCIPSGTLAHVPLTSDPLEFMFPIGHPLLSSPRLELADMREEPFVMPFQAHMPGLFEQLTAAWAARNFRPRVVMDSDSFATTAMLVSAGVGIAFAGRQAGQRFSGRVGVRAADDFEFTWGADMVWLPTHESPILKRLLAYASVNE</sequence>
<evidence type="ECO:0000256" key="4">
    <source>
        <dbReference type="ARBA" id="ARBA00023163"/>
    </source>
</evidence>
<dbReference type="PRINTS" id="PR00039">
    <property type="entry name" value="HTHLYSR"/>
</dbReference>
<evidence type="ECO:0000259" key="5">
    <source>
        <dbReference type="PROSITE" id="PS50931"/>
    </source>
</evidence>
<dbReference type="InterPro" id="IPR000847">
    <property type="entry name" value="LysR_HTH_N"/>
</dbReference>
<dbReference type="Gene3D" id="3.40.190.10">
    <property type="entry name" value="Periplasmic binding protein-like II"/>
    <property type="match status" value="2"/>
</dbReference>
<dbReference type="PROSITE" id="PS50931">
    <property type="entry name" value="HTH_LYSR"/>
    <property type="match status" value="1"/>
</dbReference>
<dbReference type="GO" id="GO:0003700">
    <property type="term" value="F:DNA-binding transcription factor activity"/>
    <property type="evidence" value="ECO:0007669"/>
    <property type="project" value="InterPro"/>
</dbReference>
<dbReference type="EMBL" id="CP039371">
    <property type="protein sequence ID" value="QCI13109.1"/>
    <property type="molecule type" value="Genomic_DNA"/>
</dbReference>
<name>A0A4D6XBA0_PSEPU</name>
<dbReference type="Pfam" id="PF03466">
    <property type="entry name" value="LysR_substrate"/>
    <property type="match status" value="1"/>
</dbReference>
<dbReference type="InterPro" id="IPR036390">
    <property type="entry name" value="WH_DNA-bd_sf"/>
</dbReference>
<organism evidence="6 7">
    <name type="scientific">Pseudomonas putida</name>
    <name type="common">Arthrobacter siderocapsulatus</name>
    <dbReference type="NCBI Taxonomy" id="303"/>
    <lineage>
        <taxon>Bacteria</taxon>
        <taxon>Pseudomonadati</taxon>
        <taxon>Pseudomonadota</taxon>
        <taxon>Gammaproteobacteria</taxon>
        <taxon>Pseudomonadales</taxon>
        <taxon>Pseudomonadaceae</taxon>
        <taxon>Pseudomonas</taxon>
    </lineage>
</organism>
<comment type="similarity">
    <text evidence="1">Belongs to the LysR transcriptional regulatory family.</text>
</comment>
<evidence type="ECO:0000313" key="7">
    <source>
        <dbReference type="Proteomes" id="UP000298551"/>
    </source>
</evidence>
<dbReference type="GO" id="GO:0032993">
    <property type="term" value="C:protein-DNA complex"/>
    <property type="evidence" value="ECO:0007669"/>
    <property type="project" value="TreeGrafter"/>
</dbReference>
<dbReference type="InterPro" id="IPR036388">
    <property type="entry name" value="WH-like_DNA-bd_sf"/>
</dbReference>
<keyword evidence="4" id="KW-0804">Transcription</keyword>
<dbReference type="Pfam" id="PF00126">
    <property type="entry name" value="HTH_1"/>
    <property type="match status" value="1"/>
</dbReference>
<dbReference type="CDD" id="cd08414">
    <property type="entry name" value="PBP2_LTTR_aromatics_like"/>
    <property type="match status" value="1"/>
</dbReference>
<dbReference type="Gene3D" id="1.10.10.10">
    <property type="entry name" value="Winged helix-like DNA-binding domain superfamily/Winged helix DNA-binding domain"/>
    <property type="match status" value="1"/>
</dbReference>
<dbReference type="OrthoDB" id="5289754at2"/>
<dbReference type="RefSeq" id="WP_136915257.1">
    <property type="nucleotide sequence ID" value="NZ_CP039371.1"/>
</dbReference>
<dbReference type="GO" id="GO:0003677">
    <property type="term" value="F:DNA binding"/>
    <property type="evidence" value="ECO:0007669"/>
    <property type="project" value="UniProtKB-KW"/>
</dbReference>
<accession>A0A4D6XBA0</accession>
<protein>
    <submittedName>
        <fullName evidence="6">LysR family transcriptional regulator</fullName>
    </submittedName>
</protein>
<proteinExistence type="inferred from homology"/>